<accession>A0ABR6YAL8</accession>
<keyword evidence="2" id="KW-0597">Phosphoprotein</keyword>
<dbReference type="InterPro" id="IPR011006">
    <property type="entry name" value="CheY-like_superfamily"/>
</dbReference>
<dbReference type="Pfam" id="PF01627">
    <property type="entry name" value="Hpt"/>
    <property type="match status" value="1"/>
</dbReference>
<evidence type="ECO:0000256" key="1">
    <source>
        <dbReference type="ARBA" id="ARBA00023012"/>
    </source>
</evidence>
<evidence type="ECO:0000313" key="7">
    <source>
        <dbReference type="Proteomes" id="UP000624279"/>
    </source>
</evidence>
<comment type="caution">
    <text evidence="3">Lacks conserved residue(s) required for the propagation of feature annotation.</text>
</comment>
<dbReference type="SUPFAM" id="SSF47226">
    <property type="entry name" value="Histidine-containing phosphotransfer domain, HPT domain"/>
    <property type="match status" value="1"/>
</dbReference>
<name>A0ABR6YAL8_9BURK</name>
<dbReference type="Proteomes" id="UP000624279">
    <property type="component" value="Unassembled WGS sequence"/>
</dbReference>
<evidence type="ECO:0000256" key="2">
    <source>
        <dbReference type="PROSITE-ProRule" id="PRU00110"/>
    </source>
</evidence>
<evidence type="ECO:0000256" key="3">
    <source>
        <dbReference type="PROSITE-ProRule" id="PRU00169"/>
    </source>
</evidence>
<dbReference type="Gene3D" id="1.20.120.160">
    <property type="entry name" value="HPT domain"/>
    <property type="match status" value="1"/>
</dbReference>
<dbReference type="PROSITE" id="PS50110">
    <property type="entry name" value="RESPONSE_REGULATORY"/>
    <property type="match status" value="1"/>
</dbReference>
<keyword evidence="1" id="KW-0902">Two-component regulatory system</keyword>
<feature type="domain" description="Response regulatory" evidence="4">
    <location>
        <begin position="134"/>
        <end position="246"/>
    </location>
</feature>
<dbReference type="CDD" id="cd00088">
    <property type="entry name" value="HPT"/>
    <property type="match status" value="1"/>
</dbReference>
<organism evidence="6 7">
    <name type="scientific">Undibacterium flavidum</name>
    <dbReference type="NCBI Taxonomy" id="2762297"/>
    <lineage>
        <taxon>Bacteria</taxon>
        <taxon>Pseudomonadati</taxon>
        <taxon>Pseudomonadota</taxon>
        <taxon>Betaproteobacteria</taxon>
        <taxon>Burkholderiales</taxon>
        <taxon>Oxalobacteraceae</taxon>
        <taxon>Undibacterium</taxon>
    </lineage>
</organism>
<dbReference type="SMART" id="SM00073">
    <property type="entry name" value="HPT"/>
    <property type="match status" value="1"/>
</dbReference>
<feature type="domain" description="HPt" evidence="5">
    <location>
        <begin position="4"/>
        <end position="114"/>
    </location>
</feature>
<dbReference type="Gene3D" id="3.40.50.2300">
    <property type="match status" value="1"/>
</dbReference>
<proteinExistence type="predicted"/>
<dbReference type="Pfam" id="PF00072">
    <property type="entry name" value="Response_reg"/>
    <property type="match status" value="1"/>
</dbReference>
<feature type="modified residue" description="Phosphohistidine" evidence="2">
    <location>
        <position position="51"/>
    </location>
</feature>
<dbReference type="InterPro" id="IPR008207">
    <property type="entry name" value="Sig_transdc_His_kin_Hpt_dom"/>
</dbReference>
<evidence type="ECO:0000259" key="4">
    <source>
        <dbReference type="PROSITE" id="PS50110"/>
    </source>
</evidence>
<dbReference type="RefSeq" id="WP_186941731.1">
    <property type="nucleotide sequence ID" value="NZ_JACOGA010000007.1"/>
</dbReference>
<dbReference type="InterPro" id="IPR001789">
    <property type="entry name" value="Sig_transdc_resp-reg_receiver"/>
</dbReference>
<reference evidence="6 7" key="1">
    <citation type="submission" date="2020-08" db="EMBL/GenBank/DDBJ databases">
        <title>Novel species isolated from subtropical streams in China.</title>
        <authorList>
            <person name="Lu H."/>
        </authorList>
    </citation>
    <scope>NUCLEOTIDE SEQUENCE [LARGE SCALE GENOMIC DNA]</scope>
    <source>
        <strain evidence="6 7">LX15W</strain>
    </source>
</reference>
<evidence type="ECO:0000313" key="6">
    <source>
        <dbReference type="EMBL" id="MBC3873693.1"/>
    </source>
</evidence>
<sequence length="252" mass="28137">MEKVKALLAELRENYLRDLPNHIDEIEQLVLELERTGFHLNLCQELYREVHSLKGSGGTYGMSLISDICHPLEDLLSQLIEHPQSLQGFGGKALAFIDLLRKACFSYTARLEPSVELKSALHILRQSVSSTLYSALIVESSEVVIGILRDILVASGFRVEIVQDGYLALGRMLSEPFDVLITSLEIPRLNGIALISAVQKSGNRGGKSQTILLTTSEHLDDQVHPDYVLHKNSDLKNNFRACLSDVITKRHH</sequence>
<protein>
    <submittedName>
        <fullName evidence="6">Hpt domain-containing protein</fullName>
    </submittedName>
</protein>
<gene>
    <name evidence="6" type="ORF">H8K55_08840</name>
</gene>
<dbReference type="PANTHER" id="PTHR43395">
    <property type="entry name" value="SENSOR HISTIDINE KINASE CHEA"/>
    <property type="match status" value="1"/>
</dbReference>
<dbReference type="PROSITE" id="PS50894">
    <property type="entry name" value="HPT"/>
    <property type="match status" value="1"/>
</dbReference>
<dbReference type="EMBL" id="JACOGA010000007">
    <property type="protein sequence ID" value="MBC3873693.1"/>
    <property type="molecule type" value="Genomic_DNA"/>
</dbReference>
<dbReference type="PANTHER" id="PTHR43395:SF10">
    <property type="entry name" value="CHEMOTAXIS PROTEIN CHEA"/>
    <property type="match status" value="1"/>
</dbReference>
<dbReference type="InterPro" id="IPR036641">
    <property type="entry name" value="HPT_dom_sf"/>
</dbReference>
<dbReference type="SUPFAM" id="SSF52172">
    <property type="entry name" value="CheY-like"/>
    <property type="match status" value="1"/>
</dbReference>
<comment type="caution">
    <text evidence="6">The sequence shown here is derived from an EMBL/GenBank/DDBJ whole genome shotgun (WGS) entry which is preliminary data.</text>
</comment>
<dbReference type="SMART" id="SM00448">
    <property type="entry name" value="REC"/>
    <property type="match status" value="1"/>
</dbReference>
<evidence type="ECO:0000259" key="5">
    <source>
        <dbReference type="PROSITE" id="PS50894"/>
    </source>
</evidence>
<dbReference type="CDD" id="cd00156">
    <property type="entry name" value="REC"/>
    <property type="match status" value="1"/>
</dbReference>
<dbReference type="InterPro" id="IPR051315">
    <property type="entry name" value="Bact_Chemotaxis_CheA"/>
</dbReference>
<keyword evidence="7" id="KW-1185">Reference proteome</keyword>